<dbReference type="NCBIfam" id="TIGR00070">
    <property type="entry name" value="hisG"/>
    <property type="match status" value="1"/>
</dbReference>
<evidence type="ECO:0000256" key="6">
    <source>
        <dbReference type="ARBA" id="ARBA00011946"/>
    </source>
</evidence>
<evidence type="ECO:0000256" key="14">
    <source>
        <dbReference type="ARBA" id="ARBA00023102"/>
    </source>
</evidence>
<keyword evidence="8 16" id="KW-0963">Cytoplasm</keyword>
<dbReference type="GO" id="GO:0005737">
    <property type="term" value="C:cytoplasm"/>
    <property type="evidence" value="ECO:0007669"/>
    <property type="project" value="UniProtKB-SubCell"/>
</dbReference>
<evidence type="ECO:0000256" key="1">
    <source>
        <dbReference type="ARBA" id="ARBA00000915"/>
    </source>
</evidence>
<comment type="subunit">
    <text evidence="5 16">Heteromultimer composed of HisG and HisZ subunits.</text>
</comment>
<evidence type="ECO:0000256" key="11">
    <source>
        <dbReference type="ARBA" id="ARBA00022679"/>
    </source>
</evidence>
<dbReference type="PROSITE" id="PS01316">
    <property type="entry name" value="ATP_P_PHORIBOSYLTR"/>
    <property type="match status" value="1"/>
</dbReference>
<keyword evidence="11 16" id="KW-0808">Transferase</keyword>
<evidence type="ECO:0000256" key="4">
    <source>
        <dbReference type="ARBA" id="ARBA00009489"/>
    </source>
</evidence>
<reference evidence="18" key="1">
    <citation type="submission" date="2022-03" db="EMBL/GenBank/DDBJ databases">
        <title>Draft Genome Sequence of Firmicute Strain S0AB, a Heterotrophic Iron/Sulfur-Oxidizing Extreme Acidophile.</title>
        <authorList>
            <person name="Vergara E."/>
            <person name="Pakostova E."/>
            <person name="Johnson D.B."/>
            <person name="Holmes D.S."/>
        </authorList>
    </citation>
    <scope>NUCLEOTIDE SEQUENCE</scope>
    <source>
        <strain evidence="18">S0AB</strain>
    </source>
</reference>
<dbReference type="SUPFAM" id="SSF53850">
    <property type="entry name" value="Periplasmic binding protein-like II"/>
    <property type="match status" value="1"/>
</dbReference>
<comment type="similarity">
    <text evidence="4 16">Belongs to the ATP phosphoribosyltransferase family. Short subfamily.</text>
</comment>
<comment type="catalytic activity">
    <reaction evidence="1 16">
        <text>1-(5-phospho-beta-D-ribosyl)-ATP + diphosphate = 5-phospho-alpha-D-ribose 1-diphosphate + ATP</text>
        <dbReference type="Rhea" id="RHEA:18473"/>
        <dbReference type="ChEBI" id="CHEBI:30616"/>
        <dbReference type="ChEBI" id="CHEBI:33019"/>
        <dbReference type="ChEBI" id="CHEBI:58017"/>
        <dbReference type="ChEBI" id="CHEBI:73183"/>
        <dbReference type="EC" id="2.4.2.17"/>
    </reaction>
</comment>
<evidence type="ECO:0000259" key="17">
    <source>
        <dbReference type="Pfam" id="PF01634"/>
    </source>
</evidence>
<evidence type="ECO:0000256" key="3">
    <source>
        <dbReference type="ARBA" id="ARBA00004667"/>
    </source>
</evidence>
<sequence>MITIALAKGRILVDTALKLRLGGLELPADVEDTRRLVVADEEQNIRYLLAKPVDVPTYVEHGAADLGIVGKDVLYEKSADVYELLDLGFGMCRLVVAGPEHTDLSNVSRVATKYPRYATEYFRKLGKQIEVISLQGSVELAPLIGLADCIVDLVETGRTLRDNGLVVLAQVAEVSARLVANRRSYQLRSTEVDHMVSRLRTV</sequence>
<dbReference type="Pfam" id="PF01634">
    <property type="entry name" value="HisG"/>
    <property type="match status" value="1"/>
</dbReference>
<gene>
    <name evidence="16 18" type="primary">hisG</name>
    <name evidence="18" type="ORF">MM817_01004</name>
</gene>
<evidence type="ECO:0000256" key="9">
    <source>
        <dbReference type="ARBA" id="ARBA00022605"/>
    </source>
</evidence>
<proteinExistence type="inferred from homology"/>
<dbReference type="HAMAP" id="MF_01018">
    <property type="entry name" value="HisG_Short"/>
    <property type="match status" value="1"/>
</dbReference>
<evidence type="ECO:0000256" key="16">
    <source>
        <dbReference type="HAMAP-Rule" id="MF_01018"/>
    </source>
</evidence>
<name>A0A9X1V8F4_9BACL</name>
<dbReference type="InterPro" id="IPR024893">
    <property type="entry name" value="ATP_PRibTrfase_HisG_short"/>
</dbReference>
<dbReference type="PANTHER" id="PTHR21403">
    <property type="entry name" value="ATP PHOSPHORIBOSYLTRANSFERASE ATP-PRTASE"/>
    <property type="match status" value="1"/>
</dbReference>
<keyword evidence="13 16" id="KW-0067">ATP-binding</keyword>
<evidence type="ECO:0000256" key="5">
    <source>
        <dbReference type="ARBA" id="ARBA00011496"/>
    </source>
</evidence>
<dbReference type="GO" id="GO:0005524">
    <property type="term" value="F:ATP binding"/>
    <property type="evidence" value="ECO:0007669"/>
    <property type="project" value="UniProtKB-KW"/>
</dbReference>
<feature type="domain" description="ATP phosphoribosyltransferase catalytic" evidence="17">
    <location>
        <begin position="51"/>
        <end position="200"/>
    </location>
</feature>
<evidence type="ECO:0000256" key="15">
    <source>
        <dbReference type="ARBA" id="ARBA00024861"/>
    </source>
</evidence>
<accession>A0A9X1V8F4</accession>
<evidence type="ECO:0000256" key="7">
    <source>
        <dbReference type="ARBA" id="ARBA00020998"/>
    </source>
</evidence>
<dbReference type="InterPro" id="IPR018198">
    <property type="entry name" value="ATP_PRibTrfase_CS"/>
</dbReference>
<dbReference type="InterPro" id="IPR013820">
    <property type="entry name" value="ATP_PRibTrfase_cat"/>
</dbReference>
<dbReference type="EC" id="2.4.2.17" evidence="6 16"/>
<dbReference type="GO" id="GO:0000105">
    <property type="term" value="P:L-histidine biosynthetic process"/>
    <property type="evidence" value="ECO:0007669"/>
    <property type="project" value="UniProtKB-UniRule"/>
</dbReference>
<dbReference type="Gene3D" id="3.40.190.10">
    <property type="entry name" value="Periplasmic binding protein-like II"/>
    <property type="match status" value="2"/>
</dbReference>
<dbReference type="FunFam" id="3.40.190.10:FF:000011">
    <property type="entry name" value="ATP phosphoribosyltransferase"/>
    <property type="match status" value="1"/>
</dbReference>
<evidence type="ECO:0000313" key="19">
    <source>
        <dbReference type="Proteomes" id="UP001139263"/>
    </source>
</evidence>
<keyword evidence="12 16" id="KW-0547">Nucleotide-binding</keyword>
<comment type="function">
    <text evidence="15 16">Catalyzes the condensation of ATP and 5-phosphoribose 1-diphosphate to form N'-(5'-phosphoribosyl)-ATP (PR-ATP). Has a crucial role in the pathway because the rate of histidine biosynthesis seems to be controlled primarily by regulation of HisG enzymatic activity.</text>
</comment>
<keyword evidence="10 16" id="KW-0328">Glycosyltransferase</keyword>
<keyword evidence="9 16" id="KW-0028">Amino-acid biosynthesis</keyword>
<dbReference type="Proteomes" id="UP001139263">
    <property type="component" value="Unassembled WGS sequence"/>
</dbReference>
<dbReference type="AlphaFoldDB" id="A0A9X1V8F4"/>
<dbReference type="PANTHER" id="PTHR21403:SF8">
    <property type="entry name" value="ATP PHOSPHORIBOSYLTRANSFERASE"/>
    <property type="match status" value="1"/>
</dbReference>
<dbReference type="FunFam" id="3.40.190.10:FF:000008">
    <property type="entry name" value="ATP phosphoribosyltransferase"/>
    <property type="match status" value="1"/>
</dbReference>
<dbReference type="EMBL" id="JALBUF010000002">
    <property type="protein sequence ID" value="MCI0182735.1"/>
    <property type="molecule type" value="Genomic_DNA"/>
</dbReference>
<evidence type="ECO:0000256" key="10">
    <source>
        <dbReference type="ARBA" id="ARBA00022676"/>
    </source>
</evidence>
<dbReference type="CDD" id="cd13595">
    <property type="entry name" value="PBP2_HisGs"/>
    <property type="match status" value="1"/>
</dbReference>
<protein>
    <recommendedName>
        <fullName evidence="7 16">ATP phosphoribosyltransferase</fullName>
        <shortName evidence="16">ATP-PRT</shortName>
        <shortName evidence="16">ATP-PRTase</shortName>
        <ecNumber evidence="6 16">2.4.2.17</ecNumber>
    </recommendedName>
</protein>
<evidence type="ECO:0000256" key="13">
    <source>
        <dbReference type="ARBA" id="ARBA00022840"/>
    </source>
</evidence>
<comment type="domain">
    <text evidence="16">Lacks the C-terminal regulatory region which is replaced by HisZ.</text>
</comment>
<comment type="pathway">
    <text evidence="3 16">Amino-acid biosynthesis; L-histidine biosynthesis; L-histidine from 5-phospho-alpha-D-ribose 1-diphosphate: step 1/9.</text>
</comment>
<comment type="caution">
    <text evidence="18">The sequence shown here is derived from an EMBL/GenBank/DDBJ whole genome shotgun (WGS) entry which is preliminary data.</text>
</comment>
<evidence type="ECO:0000256" key="8">
    <source>
        <dbReference type="ARBA" id="ARBA00022490"/>
    </source>
</evidence>
<dbReference type="InterPro" id="IPR001348">
    <property type="entry name" value="ATP_PRibTrfase_HisG"/>
</dbReference>
<dbReference type="RefSeq" id="WP_241712346.1">
    <property type="nucleotide sequence ID" value="NZ_JALBUF010000002.1"/>
</dbReference>
<keyword evidence="14 16" id="KW-0368">Histidine biosynthesis</keyword>
<organism evidence="18 19">
    <name type="scientific">Sulfoacidibacillus ferrooxidans</name>
    <dbReference type="NCBI Taxonomy" id="2005001"/>
    <lineage>
        <taxon>Bacteria</taxon>
        <taxon>Bacillati</taxon>
        <taxon>Bacillota</taxon>
        <taxon>Bacilli</taxon>
        <taxon>Bacillales</taxon>
        <taxon>Alicyclobacillaceae</taxon>
        <taxon>Sulfoacidibacillus</taxon>
    </lineage>
</organism>
<comment type="subcellular location">
    <subcellularLocation>
        <location evidence="2 16">Cytoplasm</location>
    </subcellularLocation>
</comment>
<dbReference type="GO" id="GO:0003879">
    <property type="term" value="F:ATP phosphoribosyltransferase activity"/>
    <property type="evidence" value="ECO:0007669"/>
    <property type="project" value="UniProtKB-UniRule"/>
</dbReference>
<evidence type="ECO:0000256" key="12">
    <source>
        <dbReference type="ARBA" id="ARBA00022741"/>
    </source>
</evidence>
<evidence type="ECO:0000313" key="18">
    <source>
        <dbReference type="EMBL" id="MCI0182735.1"/>
    </source>
</evidence>
<evidence type="ECO:0000256" key="2">
    <source>
        <dbReference type="ARBA" id="ARBA00004496"/>
    </source>
</evidence>
<keyword evidence="19" id="KW-1185">Reference proteome</keyword>